<sequence length="171" mass="19621">MKIYQCEPVGVDFIDSAPFRFVSKVELAIKPEQLFEVFSDETSWPRWATLITNVEWTSPKPYGVGTTRTVTMRGHIVGDEEFIGWEPFSYMAFRFNTSTSNMLSAFAEGYTVEETPGGCHLTWVMAMKPSGLAGELGMRAGRPMMAWLFQRFLHNLRRYTDERYGDERYGA</sequence>
<dbReference type="Gene3D" id="3.30.530.20">
    <property type="match status" value="1"/>
</dbReference>
<name>A0A0D1L8V3_9MYCO</name>
<dbReference type="Proteomes" id="UP000032221">
    <property type="component" value="Unassembled WGS sequence"/>
</dbReference>
<evidence type="ECO:0000313" key="1">
    <source>
        <dbReference type="EMBL" id="KIU14677.1"/>
    </source>
</evidence>
<accession>A0A0D1L8V3</accession>
<comment type="caution">
    <text evidence="1">The sequence shown here is derived from an EMBL/GenBank/DDBJ whole genome shotgun (WGS) entry which is preliminary data.</text>
</comment>
<dbReference type="InterPro" id="IPR019587">
    <property type="entry name" value="Polyketide_cyclase/dehydratase"/>
</dbReference>
<dbReference type="SUPFAM" id="SSF55961">
    <property type="entry name" value="Bet v1-like"/>
    <property type="match status" value="1"/>
</dbReference>
<dbReference type="EMBL" id="JXST01000039">
    <property type="protein sequence ID" value="KIU14677.1"/>
    <property type="molecule type" value="Genomic_DNA"/>
</dbReference>
<evidence type="ECO:0000313" key="2">
    <source>
        <dbReference type="Proteomes" id="UP000032221"/>
    </source>
</evidence>
<dbReference type="STRING" id="280871.TL10_23255"/>
<dbReference type="PATRIC" id="fig|280871.6.peg.4812"/>
<dbReference type="CDD" id="cd07821">
    <property type="entry name" value="PYR_PYL_RCAR_like"/>
    <property type="match status" value="1"/>
</dbReference>
<organism evidence="1 2">
    <name type="scientific">Mycolicibacterium llatzerense</name>
    <dbReference type="NCBI Taxonomy" id="280871"/>
    <lineage>
        <taxon>Bacteria</taxon>
        <taxon>Bacillati</taxon>
        <taxon>Actinomycetota</taxon>
        <taxon>Actinomycetes</taxon>
        <taxon>Mycobacteriales</taxon>
        <taxon>Mycobacteriaceae</taxon>
        <taxon>Mycolicibacterium</taxon>
    </lineage>
</organism>
<dbReference type="RefSeq" id="WP_043987531.1">
    <property type="nucleotide sequence ID" value="NZ_BAAARC010000048.1"/>
</dbReference>
<dbReference type="OrthoDB" id="581838at2"/>
<gene>
    <name evidence="1" type="ORF">TL10_23255</name>
</gene>
<dbReference type="InterPro" id="IPR023393">
    <property type="entry name" value="START-like_dom_sf"/>
</dbReference>
<protein>
    <submittedName>
        <fullName evidence="1">Polyketide cyclase</fullName>
    </submittedName>
</protein>
<dbReference type="Pfam" id="PF10604">
    <property type="entry name" value="Polyketide_cyc2"/>
    <property type="match status" value="1"/>
</dbReference>
<keyword evidence="2" id="KW-1185">Reference proteome</keyword>
<dbReference type="AlphaFoldDB" id="A0A0D1L8V3"/>
<reference evidence="1 2" key="1">
    <citation type="submission" date="2015-01" db="EMBL/GenBank/DDBJ databases">
        <title>Genome sequence of Mycobacterium llatzerense and Mycobacterium immunogenum recovered from brain abscess.</title>
        <authorList>
            <person name="Greninger A.L."/>
            <person name="Langelier C."/>
            <person name="Cunningham G."/>
            <person name="Chiu C.Y."/>
            <person name="Miller S."/>
        </authorList>
    </citation>
    <scope>NUCLEOTIDE SEQUENCE [LARGE SCALE GENOMIC DNA]</scope>
    <source>
        <strain evidence="1 2">CLUC14</strain>
    </source>
</reference>
<proteinExistence type="predicted"/>